<comment type="caution">
    <text evidence="16">The sequence shown here is derived from an EMBL/GenBank/DDBJ whole genome shotgun (WGS) entry which is preliminary data.</text>
</comment>
<keyword evidence="3 11" id="KW-1134">Transmembrane beta strand</keyword>
<keyword evidence="10 11" id="KW-0998">Cell outer membrane</keyword>
<evidence type="ECO:0000256" key="9">
    <source>
        <dbReference type="ARBA" id="ARBA00023136"/>
    </source>
</evidence>
<keyword evidence="9 11" id="KW-0472">Membrane</keyword>
<evidence type="ECO:0000256" key="1">
    <source>
        <dbReference type="ARBA" id="ARBA00004571"/>
    </source>
</evidence>
<evidence type="ECO:0000256" key="10">
    <source>
        <dbReference type="ARBA" id="ARBA00023237"/>
    </source>
</evidence>
<sequence>MKTIATVAYPPRLTSIAVAAAMLAMGACAMPAFAQQGAAAQASPEEGLQTVVVTAQKREQPLQKVPVAVNMVDAKAIENKQIVDFADLTRVAPSMTVNQSNSTVALRGIGTYAFSIGLESAVSVIIDDVPVVQQLQAFSNLSDIDRVEVLRGPQGTLFGKNSSAGVINVVTKESTDYFSGRAQLTATDDQQRRAELSLSGPLSDALAFRLNGYADSRGGDVTNLTTGEDVNGESSRGLRARLDFHPSTSLSMKLIGDYSTRRLVGQALTLRDVPAGARLLGAVPLAPGLVGITAGPENRNVRLDDVGFTDNKNGSLSGTVNWKLSGNTLTSVTSYQDWKYESSSDIDGTELNVLAALTRGAANGGVIQGGAYHSNQFTQELRLASNGDGNFNYLGGLFYSNTTTDRSFSRGPSALLAKWSATAGNQTMAAFTQLDYQLTQATRLSGGLRANKEAIDVRFTNLLPVVPATFAGDTSDNAVTAKVSLQHDLAKQVMLYGSVATGYKGAGFDISSGFNQSRIDHPVAPESSKAYEAGIKSRFFDNRVQVNATVFMTDYNDFQAQAAVVDPNTRIITLSVHNVGKLRTSGLELELTAKPVKSVLLEASVGYVDAIIRKFPLGTCYPGQTLALGCVPLGNSTVQDLAGKTLANAPKVKYNVGATYDFPLPNTGWGGLVNLNYQYQSKVNFDLFQNPLNVQDAYGILNGSFAVQDDGKKYKITFFGNNLTNKSYTTAINDNSGFFGGAHVMTQVLPRNSQRYFGLRLKYDF</sequence>
<dbReference type="InterPro" id="IPR039426">
    <property type="entry name" value="TonB-dep_rcpt-like"/>
</dbReference>
<keyword evidence="4" id="KW-0410">Iron transport</keyword>
<evidence type="ECO:0000256" key="4">
    <source>
        <dbReference type="ARBA" id="ARBA00022496"/>
    </source>
</evidence>
<keyword evidence="2 11" id="KW-0813">Transport</keyword>
<proteinExistence type="inferred from homology"/>
<keyword evidence="6" id="KW-0408">Iron</keyword>
<comment type="similarity">
    <text evidence="11 12">Belongs to the TonB-dependent receptor family.</text>
</comment>
<dbReference type="GO" id="GO:0006826">
    <property type="term" value="P:iron ion transport"/>
    <property type="evidence" value="ECO:0007669"/>
    <property type="project" value="UniProtKB-KW"/>
</dbReference>
<comment type="subcellular location">
    <subcellularLocation>
        <location evidence="1 11">Cell outer membrane</location>
        <topology evidence="1 11">Multi-pass membrane protein</topology>
    </subcellularLocation>
</comment>
<feature type="chain" id="PRO_5018991706" evidence="13">
    <location>
        <begin position="35"/>
        <end position="765"/>
    </location>
</feature>
<evidence type="ECO:0000313" key="16">
    <source>
        <dbReference type="EMBL" id="RJG21490.1"/>
    </source>
</evidence>
<dbReference type="InterPro" id="IPR000531">
    <property type="entry name" value="Beta-barrel_TonB"/>
</dbReference>
<evidence type="ECO:0000256" key="3">
    <source>
        <dbReference type="ARBA" id="ARBA00022452"/>
    </source>
</evidence>
<organism evidence="16 17">
    <name type="scientific">Massilia cavernae</name>
    <dbReference type="NCBI Taxonomy" id="2320864"/>
    <lineage>
        <taxon>Bacteria</taxon>
        <taxon>Pseudomonadati</taxon>
        <taxon>Pseudomonadota</taxon>
        <taxon>Betaproteobacteria</taxon>
        <taxon>Burkholderiales</taxon>
        <taxon>Oxalobacteraceae</taxon>
        <taxon>Telluria group</taxon>
        <taxon>Massilia</taxon>
    </lineage>
</organism>
<dbReference type="PROSITE" id="PS51257">
    <property type="entry name" value="PROKAR_LIPOPROTEIN"/>
    <property type="match status" value="1"/>
</dbReference>
<evidence type="ECO:0000256" key="2">
    <source>
        <dbReference type="ARBA" id="ARBA00022448"/>
    </source>
</evidence>
<evidence type="ECO:0000256" key="7">
    <source>
        <dbReference type="ARBA" id="ARBA00023065"/>
    </source>
</evidence>
<dbReference type="Pfam" id="PF07715">
    <property type="entry name" value="Plug"/>
    <property type="match status" value="1"/>
</dbReference>
<evidence type="ECO:0000256" key="13">
    <source>
        <dbReference type="SAM" id="SignalP"/>
    </source>
</evidence>
<keyword evidence="7" id="KW-0406">Ion transport</keyword>
<feature type="signal peptide" evidence="13">
    <location>
        <begin position="1"/>
        <end position="34"/>
    </location>
</feature>
<evidence type="ECO:0000259" key="14">
    <source>
        <dbReference type="Pfam" id="PF00593"/>
    </source>
</evidence>
<dbReference type="RefSeq" id="WP_119810057.1">
    <property type="nucleotide sequence ID" value="NZ_QYUP01000069.1"/>
</dbReference>
<dbReference type="Proteomes" id="UP000284006">
    <property type="component" value="Unassembled WGS sequence"/>
</dbReference>
<feature type="domain" description="TonB-dependent receptor plug" evidence="15">
    <location>
        <begin position="62"/>
        <end position="166"/>
    </location>
</feature>
<accession>A0A418Y597</accession>
<evidence type="ECO:0000259" key="15">
    <source>
        <dbReference type="Pfam" id="PF07715"/>
    </source>
</evidence>
<keyword evidence="13" id="KW-0732">Signal</keyword>
<evidence type="ECO:0000256" key="8">
    <source>
        <dbReference type="ARBA" id="ARBA00023077"/>
    </source>
</evidence>
<dbReference type="Gene3D" id="2.40.170.20">
    <property type="entry name" value="TonB-dependent receptor, beta-barrel domain"/>
    <property type="match status" value="1"/>
</dbReference>
<dbReference type="EMBL" id="QYUP01000069">
    <property type="protein sequence ID" value="RJG21490.1"/>
    <property type="molecule type" value="Genomic_DNA"/>
</dbReference>
<dbReference type="OrthoDB" id="8538693at2"/>
<keyword evidence="5 11" id="KW-0812">Transmembrane</keyword>
<dbReference type="AlphaFoldDB" id="A0A418Y597"/>
<evidence type="ECO:0000256" key="6">
    <source>
        <dbReference type="ARBA" id="ARBA00023004"/>
    </source>
</evidence>
<dbReference type="InterPro" id="IPR012910">
    <property type="entry name" value="Plug_dom"/>
</dbReference>
<keyword evidence="17" id="KW-1185">Reference proteome</keyword>
<evidence type="ECO:0000256" key="12">
    <source>
        <dbReference type="RuleBase" id="RU003357"/>
    </source>
</evidence>
<dbReference type="InterPro" id="IPR036942">
    <property type="entry name" value="Beta-barrel_TonB_sf"/>
</dbReference>
<evidence type="ECO:0000313" key="17">
    <source>
        <dbReference type="Proteomes" id="UP000284006"/>
    </source>
</evidence>
<keyword evidence="8 12" id="KW-0798">TonB box</keyword>
<dbReference type="PROSITE" id="PS52016">
    <property type="entry name" value="TONB_DEPENDENT_REC_3"/>
    <property type="match status" value="1"/>
</dbReference>
<evidence type="ECO:0000256" key="11">
    <source>
        <dbReference type="PROSITE-ProRule" id="PRU01360"/>
    </source>
</evidence>
<dbReference type="GO" id="GO:0009279">
    <property type="term" value="C:cell outer membrane"/>
    <property type="evidence" value="ECO:0007669"/>
    <property type="project" value="UniProtKB-SubCell"/>
</dbReference>
<reference evidence="16 17" key="1">
    <citation type="submission" date="2018-09" db="EMBL/GenBank/DDBJ databases">
        <authorList>
            <person name="Zhu H."/>
        </authorList>
    </citation>
    <scope>NUCLEOTIDE SEQUENCE [LARGE SCALE GENOMIC DNA]</scope>
    <source>
        <strain evidence="16 17">K1S02-61</strain>
    </source>
</reference>
<dbReference type="PANTHER" id="PTHR32552:SF81">
    <property type="entry name" value="TONB-DEPENDENT OUTER MEMBRANE RECEPTOR"/>
    <property type="match status" value="1"/>
</dbReference>
<protein>
    <submittedName>
        <fullName evidence="16">TonB-dependent receptor</fullName>
    </submittedName>
</protein>
<keyword evidence="16" id="KW-0675">Receptor</keyword>
<evidence type="ECO:0000256" key="5">
    <source>
        <dbReference type="ARBA" id="ARBA00022692"/>
    </source>
</evidence>
<gene>
    <name evidence="16" type="ORF">D3872_06735</name>
</gene>
<feature type="domain" description="TonB-dependent receptor-like beta-barrel" evidence="14">
    <location>
        <begin position="300"/>
        <end position="723"/>
    </location>
</feature>
<name>A0A418Y597_9BURK</name>
<dbReference type="CDD" id="cd01347">
    <property type="entry name" value="ligand_gated_channel"/>
    <property type="match status" value="1"/>
</dbReference>
<dbReference type="SUPFAM" id="SSF56935">
    <property type="entry name" value="Porins"/>
    <property type="match status" value="1"/>
</dbReference>
<dbReference type="PANTHER" id="PTHR32552">
    <property type="entry name" value="FERRICHROME IRON RECEPTOR-RELATED"/>
    <property type="match status" value="1"/>
</dbReference>
<dbReference type="Pfam" id="PF00593">
    <property type="entry name" value="TonB_dep_Rec_b-barrel"/>
    <property type="match status" value="1"/>
</dbReference>